<reference evidence="1 2" key="1">
    <citation type="submission" date="2016-10" db="EMBL/GenBank/DDBJ databases">
        <title>Comparative genomics of Bacillus thuringiensis reveals a path to pathogens against multiple invertebrate hosts.</title>
        <authorList>
            <person name="Zheng J."/>
            <person name="Gao Q."/>
            <person name="Liu H."/>
            <person name="Peng D."/>
            <person name="Ruan L."/>
            <person name="Sun M."/>
        </authorList>
    </citation>
    <scope>NUCLEOTIDE SEQUENCE [LARGE SCALE GENOMIC DNA]</scope>
    <source>
        <strain evidence="1">BGSC 4BK1</strain>
    </source>
</reference>
<evidence type="ECO:0000313" key="1">
    <source>
        <dbReference type="EMBL" id="OTX84954.1"/>
    </source>
</evidence>
<gene>
    <name evidence="1" type="ORF">BK730_24600</name>
</gene>
<dbReference type="Proteomes" id="UP000194945">
    <property type="component" value="Unassembled WGS sequence"/>
</dbReference>
<accession>A0A242YYZ5</accession>
<comment type="caution">
    <text evidence="1">The sequence shown here is derived from an EMBL/GenBank/DDBJ whole genome shotgun (WGS) entry which is preliminary data.</text>
</comment>
<protein>
    <submittedName>
        <fullName evidence="1">Uncharacterized protein</fullName>
    </submittedName>
</protein>
<dbReference type="RefSeq" id="WP_000400037.1">
    <property type="nucleotide sequence ID" value="NZ_NFDE01000063.1"/>
</dbReference>
<name>A0A242YYZ5_9BACI</name>
<dbReference type="AlphaFoldDB" id="A0A242YYZ5"/>
<evidence type="ECO:0000313" key="2">
    <source>
        <dbReference type="Proteomes" id="UP000194945"/>
    </source>
</evidence>
<sequence>MEHIGGLIYWLKKDNTLSIAQCPNEELATTNDFDNLIMYEEKHYAHGHNPLVSGNDLIQLQDAAYRWDEKKQQYQHQSISGLKNVKSVIFNNDLTIPVGNIMNEDTQNAYSDSIVCFRKHKPYPVLGQFINPQNQLMIVSSINGITGIALSLYEEMSLLEVIYAYYQKNDNSY</sequence>
<dbReference type="EMBL" id="NFDE01000063">
    <property type="protein sequence ID" value="OTX84954.1"/>
    <property type="molecule type" value="Genomic_DNA"/>
</dbReference>
<proteinExistence type="predicted"/>
<organism evidence="1 2">
    <name type="scientific">Bacillus wiedmannii</name>
    <dbReference type="NCBI Taxonomy" id="1890302"/>
    <lineage>
        <taxon>Bacteria</taxon>
        <taxon>Bacillati</taxon>
        <taxon>Bacillota</taxon>
        <taxon>Bacilli</taxon>
        <taxon>Bacillales</taxon>
        <taxon>Bacillaceae</taxon>
        <taxon>Bacillus</taxon>
        <taxon>Bacillus cereus group</taxon>
    </lineage>
</organism>